<sequence>MTDIPFKNRILTNQDLRLEEFKKTDFRSVLRTTIETLS</sequence>
<comment type="caution">
    <text evidence="1">The sequence shown here is derived from an EMBL/GenBank/DDBJ whole genome shotgun (WGS) entry which is preliminary data.</text>
</comment>
<gene>
    <name evidence="1" type="ORF">LEP1GSC043_1336</name>
</gene>
<proteinExistence type="predicted"/>
<evidence type="ECO:0000313" key="2">
    <source>
        <dbReference type="Proteomes" id="UP000012249"/>
    </source>
</evidence>
<organism evidence="1 2">
    <name type="scientific">Leptospira weilii str. Ecochallenge</name>
    <dbReference type="NCBI Taxonomy" id="1049986"/>
    <lineage>
        <taxon>Bacteria</taxon>
        <taxon>Pseudomonadati</taxon>
        <taxon>Spirochaetota</taxon>
        <taxon>Spirochaetia</taxon>
        <taxon>Leptospirales</taxon>
        <taxon>Leptospiraceae</taxon>
        <taxon>Leptospira</taxon>
    </lineage>
</organism>
<reference evidence="1 2" key="1">
    <citation type="submission" date="2013-02" db="EMBL/GenBank/DDBJ databases">
        <authorList>
            <person name="Harkins D.M."/>
            <person name="Durkin A.S."/>
            <person name="Brinkac L.M."/>
            <person name="Haft D.H."/>
            <person name="Selengut J.D."/>
            <person name="Sanka R."/>
            <person name="DePew J."/>
            <person name="Purushe J."/>
            <person name="Haake D.A."/>
            <person name="Matsunaga J."/>
            <person name="Vinetz J.M."/>
            <person name="Sutton G.G."/>
            <person name="Nierman W.C."/>
            <person name="Fouts D.E."/>
        </authorList>
    </citation>
    <scope>NUCLEOTIDE SEQUENCE [LARGE SCALE GENOMIC DNA]</scope>
    <source>
        <strain evidence="1 2">Ecochallenge</strain>
    </source>
</reference>
<dbReference type="Proteomes" id="UP000012249">
    <property type="component" value="Unassembled WGS sequence"/>
</dbReference>
<name>N1U797_9LEPT</name>
<dbReference type="EMBL" id="AHMI02000339">
    <property type="protein sequence ID" value="EMY11965.1"/>
    <property type="molecule type" value="Genomic_DNA"/>
</dbReference>
<protein>
    <submittedName>
        <fullName evidence="1">Uncharacterized protein</fullName>
    </submittedName>
</protein>
<evidence type="ECO:0000313" key="1">
    <source>
        <dbReference type="EMBL" id="EMY11965.1"/>
    </source>
</evidence>
<dbReference type="AlphaFoldDB" id="N1U797"/>
<accession>N1U797</accession>